<dbReference type="GO" id="GO:0003676">
    <property type="term" value="F:nucleic acid binding"/>
    <property type="evidence" value="ECO:0007669"/>
    <property type="project" value="InterPro"/>
</dbReference>
<comment type="similarity">
    <text evidence="1">Belongs to the mTERF family.</text>
</comment>
<evidence type="ECO:0000256" key="3">
    <source>
        <dbReference type="SAM" id="MobiDB-lite"/>
    </source>
</evidence>
<evidence type="ECO:0000256" key="2">
    <source>
        <dbReference type="ARBA" id="ARBA00022946"/>
    </source>
</evidence>
<feature type="region of interest" description="Disordered" evidence="3">
    <location>
        <begin position="1"/>
        <end position="53"/>
    </location>
</feature>
<dbReference type="Proteomes" id="UP001165122">
    <property type="component" value="Unassembled WGS sequence"/>
</dbReference>
<evidence type="ECO:0000313" key="5">
    <source>
        <dbReference type="Proteomes" id="UP001165122"/>
    </source>
</evidence>
<dbReference type="Gene3D" id="1.25.70.10">
    <property type="entry name" value="Transcription termination factor 3, mitochondrial"/>
    <property type="match status" value="1"/>
</dbReference>
<organism evidence="4 5">
    <name type="scientific">Triparma laevis f. longispina</name>
    <dbReference type="NCBI Taxonomy" id="1714387"/>
    <lineage>
        <taxon>Eukaryota</taxon>
        <taxon>Sar</taxon>
        <taxon>Stramenopiles</taxon>
        <taxon>Ochrophyta</taxon>
        <taxon>Bolidophyceae</taxon>
        <taxon>Parmales</taxon>
        <taxon>Triparmaceae</taxon>
        <taxon>Triparma</taxon>
    </lineage>
</organism>
<proteinExistence type="inferred from homology"/>
<gene>
    <name evidence="4" type="ORF">TrLO_g7533</name>
</gene>
<keyword evidence="2" id="KW-0809">Transit peptide</keyword>
<dbReference type="OrthoDB" id="637682at2759"/>
<evidence type="ECO:0000313" key="4">
    <source>
        <dbReference type="EMBL" id="GMI07349.1"/>
    </source>
</evidence>
<reference evidence="5" key="1">
    <citation type="journal article" date="2023" name="Commun. Biol.">
        <title>Genome analysis of Parmales, the sister group of diatoms, reveals the evolutionary specialization of diatoms from phago-mixotrophs to photoautotrophs.</title>
        <authorList>
            <person name="Ban H."/>
            <person name="Sato S."/>
            <person name="Yoshikawa S."/>
            <person name="Yamada K."/>
            <person name="Nakamura Y."/>
            <person name="Ichinomiya M."/>
            <person name="Sato N."/>
            <person name="Blanc-Mathieu R."/>
            <person name="Endo H."/>
            <person name="Kuwata A."/>
            <person name="Ogata H."/>
        </authorList>
    </citation>
    <scope>NUCLEOTIDE SEQUENCE [LARGE SCALE GENOMIC DNA]</scope>
    <source>
        <strain evidence="5">NIES 3700</strain>
    </source>
</reference>
<dbReference type="PANTHER" id="PTHR13068:SF112">
    <property type="entry name" value="TRANSCRIPTION TERMINATION FACTOR 3, MITOCHONDRIAL"/>
    <property type="match status" value="1"/>
</dbReference>
<accession>A0A9W7CMH6</accession>
<name>A0A9W7CMH6_9STRA</name>
<dbReference type="Pfam" id="PF02536">
    <property type="entry name" value="mTERF"/>
    <property type="match status" value="1"/>
</dbReference>
<feature type="region of interest" description="Disordered" evidence="3">
    <location>
        <begin position="86"/>
        <end position="116"/>
    </location>
</feature>
<dbReference type="AlphaFoldDB" id="A0A9W7CMH6"/>
<dbReference type="InterPro" id="IPR038538">
    <property type="entry name" value="MTERF_sf"/>
</dbReference>
<protein>
    <submittedName>
        <fullName evidence="4">Uncharacterized protein</fullName>
    </submittedName>
</protein>
<dbReference type="EMBL" id="BRXW01000111">
    <property type="protein sequence ID" value="GMI07349.1"/>
    <property type="molecule type" value="Genomic_DNA"/>
</dbReference>
<dbReference type="SMART" id="SM00733">
    <property type="entry name" value="Mterf"/>
    <property type="match status" value="6"/>
</dbReference>
<evidence type="ECO:0000256" key="1">
    <source>
        <dbReference type="ARBA" id="ARBA00007692"/>
    </source>
</evidence>
<sequence>MQGPLSDDTAYRDPYDPLLRPPPSTNTPRESHFPLYRRKEVGRGDCPSSPSNPQSRPLLRTFVLFTCIIIALLYPPSVQSYVLKPSPQIPPSSKTSTSLSLNSNSDSSSSELKASLQTDLTTSDASDLSYEKISASAEPFKYLGYETGSYSPEVNSGSSTETIKSLFLSQKLNLSLLDPSSLCALSIDSYVRSRLERRLRRFGPKTSPRFSTDPYGLEYLNTINNNGFQPITETIKILREHGFQDMEIILLTSKLPQICFTPPPILDSRINVLLNTLKSLGLRRYDIRKLLRSKPDILLNTSIKQTIEILNIIGMSNGFLKGNKDFLKYLRLNSIELMKFISFLSNDLRLSRGGVGKVMKCKEVEVLELVRRSNEGWEEVREGYECFGRLGIDYEKVILQKPSIITLPPSKILSTILVLSETLEMDYHEVQNFIQTYPTVLTLGEGKLRERIFWLKGVGVGERRYLGLQKVIKSFPSLLTNDITSSSYVLTFLRDTCGVKNVGRFVTRLPPVLGFEVTELERKWRVIEEFGMTSYELVRFPAFFSYPYERIKVRFEYMKFMEIKRVPLDVVLRWGDGDFAENVCGDRDGGKRFREWGKEEEDK</sequence>
<keyword evidence="5" id="KW-1185">Reference proteome</keyword>
<dbReference type="InterPro" id="IPR003690">
    <property type="entry name" value="MTERF"/>
</dbReference>
<feature type="compositionally biased region" description="Low complexity" evidence="3">
    <location>
        <begin position="92"/>
        <end position="116"/>
    </location>
</feature>
<comment type="caution">
    <text evidence="4">The sequence shown here is derived from an EMBL/GenBank/DDBJ whole genome shotgun (WGS) entry which is preliminary data.</text>
</comment>
<dbReference type="PANTHER" id="PTHR13068">
    <property type="entry name" value="CGI-12 PROTEIN-RELATED"/>
    <property type="match status" value="1"/>
</dbReference>
<feature type="compositionally biased region" description="Basic and acidic residues" evidence="3">
    <location>
        <begin position="29"/>
        <end position="43"/>
    </location>
</feature>